<dbReference type="SUPFAM" id="SSF82185">
    <property type="entry name" value="Histone H3 K4-specific methyltransferase SET7/9 N-terminal domain"/>
    <property type="match status" value="1"/>
</dbReference>
<sequence>MRKERSYGRYIPIIFIAAGGVFLLSKIYEKDKRVEYYSSGSIKQEYYANREEEADGRLTEYFEDGSISSLVDFKDGKQHGWSQFFRKNGSMRKKTYFENGVQQDTLLTFYSDGDVESAFSIKDGSKHGSYAYYFGNGKKKEEGSYLNDQLEGEVISYSNRGQVAARGFYDSGARYALIRYTNGQQEYISFPAGFEITIPSSFKLDSISSSTFASFKNKKEGISLMVGANVSSQPLRDEVKKQVKESTSASDLKEVTTEEMVIDGVKAQSVVLLDNASNEYLNLFFFKVNDALINVYFFVPASKLAEHKSSIQEIINSISVEAT</sequence>
<keyword evidence="1" id="KW-0472">Membrane</keyword>
<dbReference type="Proteomes" id="UP000316727">
    <property type="component" value="Unassembled WGS sequence"/>
</dbReference>
<dbReference type="RefSeq" id="WP_140623501.1">
    <property type="nucleotide sequence ID" value="NZ_VFRQ01000013.1"/>
</dbReference>
<keyword evidence="3" id="KW-1185">Reference proteome</keyword>
<dbReference type="EMBL" id="VFRQ01000013">
    <property type="protein sequence ID" value="TPE42423.1"/>
    <property type="molecule type" value="Genomic_DNA"/>
</dbReference>
<dbReference type="OrthoDB" id="659070at2"/>
<keyword evidence="1" id="KW-1133">Transmembrane helix</keyword>
<comment type="caution">
    <text evidence="2">The sequence shown here is derived from an EMBL/GenBank/DDBJ whole genome shotgun (WGS) entry which is preliminary data.</text>
</comment>
<feature type="transmembrane region" description="Helical" evidence="1">
    <location>
        <begin position="7"/>
        <end position="28"/>
    </location>
</feature>
<accession>A0A501VXH3</accession>
<proteinExistence type="predicted"/>
<organism evidence="2 3">
    <name type="scientific">Pontibacter mangrovi</name>
    <dbReference type="NCBI Taxonomy" id="2589816"/>
    <lineage>
        <taxon>Bacteria</taxon>
        <taxon>Pseudomonadati</taxon>
        <taxon>Bacteroidota</taxon>
        <taxon>Cytophagia</taxon>
        <taxon>Cytophagales</taxon>
        <taxon>Hymenobacteraceae</taxon>
        <taxon>Pontibacter</taxon>
    </lineage>
</organism>
<evidence type="ECO:0000313" key="3">
    <source>
        <dbReference type="Proteomes" id="UP000316727"/>
    </source>
</evidence>
<dbReference type="Gene3D" id="2.20.110.10">
    <property type="entry name" value="Histone H3 K4-specific methyltransferase SET7/9 N-terminal domain"/>
    <property type="match status" value="1"/>
</dbReference>
<dbReference type="AlphaFoldDB" id="A0A501VXH3"/>
<protein>
    <submittedName>
        <fullName evidence="2">Toxin-antitoxin system YwqK family antitoxin</fullName>
    </submittedName>
</protein>
<name>A0A501VXH3_9BACT</name>
<evidence type="ECO:0000256" key="1">
    <source>
        <dbReference type="SAM" id="Phobius"/>
    </source>
</evidence>
<keyword evidence="1" id="KW-0812">Transmembrane</keyword>
<gene>
    <name evidence="2" type="ORF">FJM65_18550</name>
</gene>
<reference evidence="2 3" key="1">
    <citation type="submission" date="2019-06" db="EMBL/GenBank/DDBJ databases">
        <title>A novel bacterium of genus Pontibacter, isolated from marine sediment.</title>
        <authorList>
            <person name="Huang H."/>
            <person name="Mo K."/>
            <person name="Hu Y."/>
        </authorList>
    </citation>
    <scope>NUCLEOTIDE SEQUENCE [LARGE SCALE GENOMIC DNA]</scope>
    <source>
        <strain evidence="2 3">HB172049</strain>
    </source>
</reference>
<dbReference type="Gene3D" id="3.90.930.1">
    <property type="match status" value="1"/>
</dbReference>
<evidence type="ECO:0000313" key="2">
    <source>
        <dbReference type="EMBL" id="TPE42423.1"/>
    </source>
</evidence>